<dbReference type="CDD" id="cd22459">
    <property type="entry name" value="KH-I_PEPPER_rpt1_like"/>
    <property type="match status" value="1"/>
</dbReference>
<accession>A0A7N0T0Q4</accession>
<dbReference type="GO" id="GO:0003723">
    <property type="term" value="F:RNA binding"/>
    <property type="evidence" value="ECO:0007669"/>
    <property type="project" value="UniProtKB-UniRule"/>
</dbReference>
<dbReference type="AlphaFoldDB" id="A0A7N0T0Q4"/>
<evidence type="ECO:0000313" key="4">
    <source>
        <dbReference type="EnsemblPlants" id="Kaladp0016s0339.1.v1.1"/>
    </source>
</evidence>
<dbReference type="Gene3D" id="3.30.310.210">
    <property type="match status" value="1"/>
</dbReference>
<reference evidence="4" key="1">
    <citation type="submission" date="2021-01" db="UniProtKB">
        <authorList>
            <consortium name="EnsemblPlants"/>
        </authorList>
    </citation>
    <scope>IDENTIFICATION</scope>
</reference>
<keyword evidence="5" id="KW-1185">Reference proteome</keyword>
<dbReference type="Proteomes" id="UP000594263">
    <property type="component" value="Unplaced"/>
</dbReference>
<keyword evidence="2" id="KW-0694">RNA-binding</keyword>
<dbReference type="PANTHER" id="PTHR10288">
    <property type="entry name" value="KH DOMAIN CONTAINING RNA BINDING PROTEIN"/>
    <property type="match status" value="1"/>
</dbReference>
<feature type="domain" description="K Homology" evidence="3">
    <location>
        <begin position="457"/>
        <end position="512"/>
    </location>
</feature>
<protein>
    <recommendedName>
        <fullName evidence="3">K Homology domain-containing protein</fullName>
    </recommendedName>
</protein>
<evidence type="ECO:0000256" key="2">
    <source>
        <dbReference type="PROSITE-ProRule" id="PRU00117"/>
    </source>
</evidence>
<dbReference type="SUPFAM" id="SSF54791">
    <property type="entry name" value="Eukaryotic type KH-domain (KH-domain type I)"/>
    <property type="match status" value="4"/>
</dbReference>
<dbReference type="InterPro" id="IPR004088">
    <property type="entry name" value="KH_dom_type_1"/>
</dbReference>
<dbReference type="Pfam" id="PF00013">
    <property type="entry name" value="KH_1"/>
    <property type="match status" value="4"/>
</dbReference>
<dbReference type="Gramene" id="Kaladp0016s0339.1.v1.1">
    <property type="protein sequence ID" value="Kaladp0016s0339.1.v1.1"/>
    <property type="gene ID" value="Kaladp0016s0339.v1.1"/>
</dbReference>
<dbReference type="InterPro" id="IPR004087">
    <property type="entry name" value="KH_dom"/>
</dbReference>
<sequence>MERTMLTQAAKRSFYTAVDASQDRMSPSLPVANKRSKFAESGVGSGQVSFRMLCHASRVGGIIGKSGSTIKQLQLDTMAKIRIEEAPAEVLDRVIVVTGSASVRASMLLVRRLTEGNWGGGVEASAAQEALLRVFEKVLEVAAEKDGVYIGPGRAVSCRLLAVSGQTMMLVGGGGRVVEKIRAETGCRIKVSSAEKLQPCAEPTDDLVEIEGEVLAVKRALIAISGCLQEHEFVQKNGEMESRFLDNHLVSFPERHLIHQQGSSLPQQHFIHQQESSLPERHLIHQHGSSLPERNLIHHQGSSLADRHLIHQPGSSLHMRELILPQGSSLLPERTSSSSVNHVLGGHVSPMDSLRLPTQDVGRQEEVSFRILCSIDKAGWVIGKGGSIIKALQSESGATISVGPVVDDCKDRVITVKAMENVESPYSQAQKALGLVFSKFGEASAEKGEEPDAKSATSSVARLVVPTNQIGCLLGKGGVVISEMRKTTRTSIHILKTTEVPKCTSDNDQVVQW</sequence>
<dbReference type="SMART" id="SM00322">
    <property type="entry name" value="KH"/>
    <property type="match status" value="4"/>
</dbReference>
<keyword evidence="1" id="KW-0677">Repeat</keyword>
<feature type="domain" description="K Homology" evidence="3">
    <location>
        <begin position="154"/>
        <end position="229"/>
    </location>
</feature>
<organism evidence="4 5">
    <name type="scientific">Kalanchoe fedtschenkoi</name>
    <name type="common">Lavender scallops</name>
    <name type="synonym">South American air plant</name>
    <dbReference type="NCBI Taxonomy" id="63787"/>
    <lineage>
        <taxon>Eukaryota</taxon>
        <taxon>Viridiplantae</taxon>
        <taxon>Streptophyta</taxon>
        <taxon>Embryophyta</taxon>
        <taxon>Tracheophyta</taxon>
        <taxon>Spermatophyta</taxon>
        <taxon>Magnoliopsida</taxon>
        <taxon>eudicotyledons</taxon>
        <taxon>Gunneridae</taxon>
        <taxon>Pentapetalae</taxon>
        <taxon>Saxifragales</taxon>
        <taxon>Crassulaceae</taxon>
        <taxon>Kalanchoe</taxon>
    </lineage>
</organism>
<dbReference type="OMA" id="CACENEE"/>
<evidence type="ECO:0000256" key="1">
    <source>
        <dbReference type="ARBA" id="ARBA00022737"/>
    </source>
</evidence>
<feature type="domain" description="K Homology" evidence="3">
    <location>
        <begin position="365"/>
        <end position="441"/>
    </location>
</feature>
<dbReference type="Gene3D" id="3.30.1370.10">
    <property type="entry name" value="K Homology domain, type 1"/>
    <property type="match status" value="2"/>
</dbReference>
<dbReference type="InterPro" id="IPR036612">
    <property type="entry name" value="KH_dom_type_1_sf"/>
</dbReference>
<name>A0A7N0T0Q4_KALFE</name>
<proteinExistence type="predicted"/>
<evidence type="ECO:0000259" key="3">
    <source>
        <dbReference type="SMART" id="SM00322"/>
    </source>
</evidence>
<dbReference type="PROSITE" id="PS50084">
    <property type="entry name" value="KH_TYPE_1"/>
    <property type="match status" value="4"/>
</dbReference>
<feature type="domain" description="K Homology" evidence="3">
    <location>
        <begin position="46"/>
        <end position="119"/>
    </location>
</feature>
<dbReference type="EnsemblPlants" id="Kaladp0016s0339.1.v1.1">
    <property type="protein sequence ID" value="Kaladp0016s0339.1.v1.1"/>
    <property type="gene ID" value="Kaladp0016s0339.v1.1"/>
</dbReference>
<evidence type="ECO:0000313" key="5">
    <source>
        <dbReference type="Proteomes" id="UP000594263"/>
    </source>
</evidence>